<evidence type="ECO:0000313" key="1">
    <source>
        <dbReference type="EMBL" id="KAI8433426.1"/>
    </source>
</evidence>
<reference evidence="1 2" key="1">
    <citation type="journal article" date="2022" name="Genome Biol. Evol.">
        <title>The Spruce Budworm Genome: Reconstructing the Evolutionary History of Antifreeze Proteins.</title>
        <authorList>
            <person name="Beliveau C."/>
            <person name="Gagne P."/>
            <person name="Picq S."/>
            <person name="Vernygora O."/>
            <person name="Keeling C.I."/>
            <person name="Pinkney K."/>
            <person name="Doucet D."/>
            <person name="Wen F."/>
            <person name="Johnston J.S."/>
            <person name="Maaroufi H."/>
            <person name="Boyle B."/>
            <person name="Laroche J."/>
            <person name="Dewar K."/>
            <person name="Juretic N."/>
            <person name="Blackburn G."/>
            <person name="Nisole A."/>
            <person name="Brunet B."/>
            <person name="Brandao M."/>
            <person name="Lumley L."/>
            <person name="Duan J."/>
            <person name="Quan G."/>
            <person name="Lucarotti C.J."/>
            <person name="Roe A.D."/>
            <person name="Sperling F.A.H."/>
            <person name="Levesque R.C."/>
            <person name="Cusson M."/>
        </authorList>
    </citation>
    <scope>NUCLEOTIDE SEQUENCE [LARGE SCALE GENOMIC DNA]</scope>
    <source>
        <strain evidence="1">Glfc:IPQL:Cfum</strain>
    </source>
</reference>
<proteinExistence type="predicted"/>
<evidence type="ECO:0000313" key="2">
    <source>
        <dbReference type="Proteomes" id="UP001064048"/>
    </source>
</evidence>
<gene>
    <name evidence="1" type="ORF">MSG28_015465</name>
</gene>
<keyword evidence="2" id="KW-1185">Reference proteome</keyword>
<dbReference type="EMBL" id="CM046128">
    <property type="protein sequence ID" value="KAI8433426.1"/>
    <property type="molecule type" value="Genomic_DNA"/>
</dbReference>
<organism evidence="1 2">
    <name type="scientific">Choristoneura fumiferana</name>
    <name type="common">Spruce budworm moth</name>
    <name type="synonym">Archips fumiferana</name>
    <dbReference type="NCBI Taxonomy" id="7141"/>
    <lineage>
        <taxon>Eukaryota</taxon>
        <taxon>Metazoa</taxon>
        <taxon>Ecdysozoa</taxon>
        <taxon>Arthropoda</taxon>
        <taxon>Hexapoda</taxon>
        <taxon>Insecta</taxon>
        <taxon>Pterygota</taxon>
        <taxon>Neoptera</taxon>
        <taxon>Endopterygota</taxon>
        <taxon>Lepidoptera</taxon>
        <taxon>Glossata</taxon>
        <taxon>Ditrysia</taxon>
        <taxon>Tortricoidea</taxon>
        <taxon>Tortricidae</taxon>
        <taxon>Tortricinae</taxon>
        <taxon>Choristoneura</taxon>
    </lineage>
</organism>
<sequence length="477" mass="54608">MLELKSDKVDLTLDRYRHLFHSRFQAVGDESLLGSRLHCVYENPEGAYIQIKIRFQNFKKRLYDKLQPDKPILSYTDIIIIVSIGTILVIIFLVLDIRIILDICTYLLILCKSGWKNITVSFAQLGRKMKTKKTDAAAVLTEKWTKVVKVEMHGEKDASIMPIISIEKVQYTEFSGTKASCVSTEYILPIDTKWELPRESLSFGDILGEGEFGRVLKAEYVRTADSRLPGVVAVKMLKEEHSDSDMTALVSEMEIMKMIGKHENVVNLLGCCTQDGPLCVVVEYASNGCLREFLNKHNPKCSPGGVSQLNERVLVQFALQVAKGMEFLVSRGCIHRDLAARNVLVSGDLTIKIADFGLARDVRDYAYYRKRSAGRLPVRWMAPESLENNYYTEHSDVWSFGVLFWEIMTFGCTPYRKLPVHFLYDYLKSGNRLSRPEIFQETIYTLMLECWKFDPEERPRFSCLVVKLQDILNETAL</sequence>
<comment type="caution">
    <text evidence="1">The sequence shown here is derived from an EMBL/GenBank/DDBJ whole genome shotgun (WGS) entry which is preliminary data.</text>
</comment>
<name>A0ACC0KBJ7_CHOFU</name>
<accession>A0ACC0KBJ7</accession>
<protein>
    <submittedName>
        <fullName evidence="1">Uncharacterized protein</fullName>
    </submittedName>
</protein>
<dbReference type="Proteomes" id="UP001064048">
    <property type="component" value="Chromosome 28"/>
</dbReference>